<dbReference type="OrthoDB" id="308690at2759"/>
<accession>A0A1R1WYW3</accession>
<evidence type="ECO:0000313" key="2">
    <source>
        <dbReference type="Proteomes" id="UP000187429"/>
    </source>
</evidence>
<name>A0A1R1WYW3_9FUNG</name>
<dbReference type="Pfam" id="PF00400">
    <property type="entry name" value="WD40"/>
    <property type="match status" value="2"/>
</dbReference>
<protein>
    <submittedName>
        <fullName evidence="1">WD repeat-containing protein WRAP73</fullName>
    </submittedName>
</protein>
<gene>
    <name evidence="1" type="ORF">AYI69_g11422</name>
</gene>
<dbReference type="PANTHER" id="PTHR16220">
    <property type="entry name" value="WD REPEAT PROTEIN 8-RELATED"/>
    <property type="match status" value="1"/>
</dbReference>
<keyword evidence="2" id="KW-1185">Reference proteome</keyword>
<dbReference type="AlphaFoldDB" id="A0A1R1WYW3"/>
<dbReference type="Proteomes" id="UP000187429">
    <property type="component" value="Unassembled WGS sequence"/>
</dbReference>
<dbReference type="InterPro" id="IPR052778">
    <property type="entry name" value="Centrosome-WD_assoc"/>
</dbReference>
<dbReference type="SMART" id="SM00320">
    <property type="entry name" value="WD40"/>
    <property type="match status" value="3"/>
</dbReference>
<dbReference type="EMBL" id="LSSM01007629">
    <property type="protein sequence ID" value="OMJ07568.1"/>
    <property type="molecule type" value="Genomic_DNA"/>
</dbReference>
<reference evidence="2" key="1">
    <citation type="submission" date="2017-01" db="EMBL/GenBank/DDBJ databases">
        <authorList>
            <person name="Wang Y."/>
            <person name="White M."/>
            <person name="Kvist S."/>
            <person name="Moncalvo J.-M."/>
        </authorList>
    </citation>
    <scope>NUCLEOTIDE SEQUENCE [LARGE SCALE GENOMIC DNA]</scope>
    <source>
        <strain evidence="2">ID-206-W2</strain>
    </source>
</reference>
<proteinExistence type="predicted"/>
<dbReference type="PANTHER" id="PTHR16220:SF0">
    <property type="entry name" value="WD REPEAT-CONTAINING PROTEIN WRAP73"/>
    <property type="match status" value="1"/>
</dbReference>
<dbReference type="InterPro" id="IPR015943">
    <property type="entry name" value="WD40/YVTN_repeat-like_dom_sf"/>
</dbReference>
<dbReference type="Gene3D" id="2.130.10.10">
    <property type="entry name" value="YVTN repeat-like/Quinoprotein amine dehydrogenase"/>
    <property type="match status" value="2"/>
</dbReference>
<dbReference type="GO" id="GO:1990810">
    <property type="term" value="P:microtubule anchoring at mitotic spindle pole body"/>
    <property type="evidence" value="ECO:0007669"/>
    <property type="project" value="TreeGrafter"/>
</dbReference>
<sequence length="361" mass="41163">MNLEFSKLFKHSRAISDISPSGEYLAIAIDDRLTVRQFDSLKILNIFETKYSKQPEITEIKWSPNSKHVLTANYKEDKVHVWDAFGSSKNFVFGFEDQVQGIIYANWSPLGNAIYTFSEFKRNIFEILTISRTVLKNIFSSLNSRIKRIYTKYLFIDGISFHPKGDFLAVLQRFEHKEQLGIYSTISWECLKIVPLNTLDSQAVEWSTCGNCICVWDTIGNYNIQIFNSIGILKNTFAQPDNELGIKTVSWSPTGQFLAIGSFDQKVKILFNVTWKPISSFTLKQNISNNGTEIFSEKVKQSSNYTGNYPPEIKFEHSLSPVNIEKYVPSDLSKPIIKAGVCKLSFNSDGTLLLCINGKRF</sequence>
<organism evidence="1 2">
    <name type="scientific">Smittium culicis</name>
    <dbReference type="NCBI Taxonomy" id="133412"/>
    <lineage>
        <taxon>Eukaryota</taxon>
        <taxon>Fungi</taxon>
        <taxon>Fungi incertae sedis</taxon>
        <taxon>Zoopagomycota</taxon>
        <taxon>Kickxellomycotina</taxon>
        <taxon>Harpellomycetes</taxon>
        <taxon>Harpellales</taxon>
        <taxon>Legeriomycetaceae</taxon>
        <taxon>Smittium</taxon>
    </lineage>
</organism>
<dbReference type="InterPro" id="IPR001680">
    <property type="entry name" value="WD40_rpt"/>
</dbReference>
<comment type="caution">
    <text evidence="1">The sequence shown here is derived from an EMBL/GenBank/DDBJ whole genome shotgun (WGS) entry which is preliminary data.</text>
</comment>
<dbReference type="GO" id="GO:0005815">
    <property type="term" value="C:microtubule organizing center"/>
    <property type="evidence" value="ECO:0007669"/>
    <property type="project" value="TreeGrafter"/>
</dbReference>
<evidence type="ECO:0000313" key="1">
    <source>
        <dbReference type="EMBL" id="OMJ07568.1"/>
    </source>
</evidence>
<dbReference type="SUPFAM" id="SSF69322">
    <property type="entry name" value="Tricorn protease domain 2"/>
    <property type="match status" value="1"/>
</dbReference>
<dbReference type="GO" id="GO:1990811">
    <property type="term" value="C:MWP complex"/>
    <property type="evidence" value="ECO:0007669"/>
    <property type="project" value="TreeGrafter"/>
</dbReference>